<keyword evidence="1" id="KW-0812">Transmembrane</keyword>
<reference evidence="2 3" key="1">
    <citation type="submission" date="2022-03" db="EMBL/GenBank/DDBJ databases">
        <title>Isotopic signatures of nitrous oxide derived from detoxification processes.</title>
        <authorList>
            <person name="Behrendt U."/>
            <person name="Buchen C."/>
            <person name="Well R."/>
            <person name="Ulrich A."/>
            <person name="Rohe L."/>
            <person name="Kolb S."/>
            <person name="Schloter M."/>
            <person name="Horn M.A."/>
            <person name="Augustin J."/>
        </authorList>
    </citation>
    <scope>NUCLEOTIDE SEQUENCE [LARGE SCALE GENOMIC DNA]</scope>
    <source>
        <strain evidence="2 3">S4-C24</strain>
    </source>
</reference>
<feature type="transmembrane region" description="Helical" evidence="1">
    <location>
        <begin position="177"/>
        <end position="199"/>
    </location>
</feature>
<evidence type="ECO:0000256" key="1">
    <source>
        <dbReference type="SAM" id="Phobius"/>
    </source>
</evidence>
<name>A0ABY3WAQ6_9MICC</name>
<dbReference type="Proteomes" id="UP000829069">
    <property type="component" value="Chromosome"/>
</dbReference>
<proteinExistence type="predicted"/>
<evidence type="ECO:0000313" key="3">
    <source>
        <dbReference type="Proteomes" id="UP000829069"/>
    </source>
</evidence>
<gene>
    <name evidence="2" type="ORF">MNQ99_04090</name>
</gene>
<keyword evidence="1" id="KW-1133">Transmembrane helix</keyword>
<feature type="transmembrane region" description="Helical" evidence="1">
    <location>
        <begin position="95"/>
        <end position="114"/>
    </location>
</feature>
<feature type="transmembrane region" description="Helical" evidence="1">
    <location>
        <begin position="12"/>
        <end position="32"/>
    </location>
</feature>
<feature type="transmembrane region" description="Helical" evidence="1">
    <location>
        <begin position="126"/>
        <end position="144"/>
    </location>
</feature>
<protein>
    <submittedName>
        <fullName evidence="2">Uncharacterized protein</fullName>
    </submittedName>
</protein>
<keyword evidence="3" id="KW-1185">Reference proteome</keyword>
<feature type="transmembrane region" description="Helical" evidence="1">
    <location>
        <begin position="52"/>
        <end position="74"/>
    </location>
</feature>
<organism evidence="2 3">
    <name type="scientific">Arthrobacter sulfonylureivorans</name>
    <dbReference type="NCBI Taxonomy" id="2486855"/>
    <lineage>
        <taxon>Bacteria</taxon>
        <taxon>Bacillati</taxon>
        <taxon>Actinomycetota</taxon>
        <taxon>Actinomycetes</taxon>
        <taxon>Micrococcales</taxon>
        <taxon>Micrococcaceae</taxon>
        <taxon>Arthrobacter</taxon>
    </lineage>
</organism>
<sequence length="211" mass="23023">MALIEAFSSVDTVVIWVLLPLLRMLTVLLLALRKRAGWLVLLVEPAGALVWMAASGGFSFAFLLLPAVAMYGWWRWGKRAADGFPAVHSAQREDWLAAAAFVVLTVVVDCIQTLPMMMMHMTGVSVIVQTLLVNALTMLLYFGLARGVVEAWWLGIVLSLMGLTNAIATPGSAGPGVIWLLEGLTMTVLSGLLYLFGWFRWRAARAQTTVS</sequence>
<accession>A0ABY3WAQ6</accession>
<keyword evidence="1" id="KW-0472">Membrane</keyword>
<dbReference type="EMBL" id="CP093326">
    <property type="protein sequence ID" value="UNK46552.1"/>
    <property type="molecule type" value="Genomic_DNA"/>
</dbReference>
<dbReference type="RefSeq" id="WP_241914541.1">
    <property type="nucleotide sequence ID" value="NZ_CP093326.1"/>
</dbReference>
<feature type="transmembrane region" description="Helical" evidence="1">
    <location>
        <begin position="151"/>
        <end position="171"/>
    </location>
</feature>
<evidence type="ECO:0000313" key="2">
    <source>
        <dbReference type="EMBL" id="UNK46552.1"/>
    </source>
</evidence>